<dbReference type="InterPro" id="IPR004360">
    <property type="entry name" value="Glyas_Fos-R_dOase_dom"/>
</dbReference>
<dbReference type="CDD" id="cd07247">
    <property type="entry name" value="SgaA_N_like"/>
    <property type="match status" value="2"/>
</dbReference>
<dbReference type="Gene3D" id="3.10.180.10">
    <property type="entry name" value="2,3-Dihydroxybiphenyl 1,2-Dioxygenase, domain 1"/>
    <property type="match status" value="2"/>
</dbReference>
<name>A0A1K1Z137_STRAR</name>
<dbReference type="Pfam" id="PF00903">
    <property type="entry name" value="Glyoxalase"/>
    <property type="match status" value="2"/>
</dbReference>
<dbReference type="Proteomes" id="UP000181909">
    <property type="component" value="Unassembled WGS sequence"/>
</dbReference>
<dbReference type="PANTHER" id="PTHR33993:SF14">
    <property type="entry name" value="GB|AAF24581.1"/>
    <property type="match status" value="1"/>
</dbReference>
<evidence type="ECO:0000313" key="3">
    <source>
        <dbReference type="Proteomes" id="UP000181909"/>
    </source>
</evidence>
<gene>
    <name evidence="2" type="ORF">SAMN02787144_1005111</name>
</gene>
<protein>
    <recommendedName>
        <fullName evidence="1">VOC domain-containing protein</fullName>
    </recommendedName>
</protein>
<dbReference type="AlphaFoldDB" id="A0A1K1Z137"/>
<reference evidence="2 3" key="1">
    <citation type="submission" date="2016-11" db="EMBL/GenBank/DDBJ databases">
        <authorList>
            <person name="Jaros S."/>
            <person name="Januszkiewicz K."/>
            <person name="Wedrychowicz H."/>
        </authorList>
    </citation>
    <scope>NUCLEOTIDE SEQUENCE [LARGE SCALE GENOMIC DNA]</scope>
    <source>
        <strain evidence="2 3">OK807</strain>
    </source>
</reference>
<dbReference type="RefSeq" id="WP_072485043.1">
    <property type="nucleotide sequence ID" value="NZ_CP108276.1"/>
</dbReference>
<dbReference type="EMBL" id="FPJO01000005">
    <property type="protein sequence ID" value="SFX67838.1"/>
    <property type="molecule type" value="Genomic_DNA"/>
</dbReference>
<dbReference type="InterPro" id="IPR052164">
    <property type="entry name" value="Anthracycline_SecMetBiosynth"/>
</dbReference>
<feature type="domain" description="VOC" evidence="1">
    <location>
        <begin position="10"/>
        <end position="124"/>
    </location>
</feature>
<dbReference type="OrthoDB" id="9793039at2"/>
<evidence type="ECO:0000313" key="2">
    <source>
        <dbReference type="EMBL" id="SFX67838.1"/>
    </source>
</evidence>
<dbReference type="PANTHER" id="PTHR33993">
    <property type="entry name" value="GLYOXALASE-RELATED"/>
    <property type="match status" value="1"/>
</dbReference>
<accession>A0A1K1Z137</accession>
<dbReference type="SUPFAM" id="SSF54593">
    <property type="entry name" value="Glyoxalase/Bleomycin resistance protein/Dihydroxybiphenyl dioxygenase"/>
    <property type="match status" value="2"/>
</dbReference>
<dbReference type="STRING" id="1893.SAMN02787144_1005111"/>
<sequence length="255" mass="27143">MKLTEPVTGGPCWIELSTSDIPAAKSFYAALFGWRSETDPREEAGGYTMARLGDARVAALSPIYQPGRPTAWTVSFATEDTDATVDRVKSAGGSLLVGPMDVFDQGRFAVVADPSGAVFSLWQKRAFSGAERLNDPGALGWVELVTREADPALAFYPAVLGWTVNAASERYTQWGVAGEDFGGMLIMDDRFPPEAPPNWLPYFTVTDVDATAATAQGAGGELLMPPTDIPDGPRIAVVRDPQGAVFGIHRTGSEG</sequence>
<feature type="domain" description="VOC" evidence="1">
    <location>
        <begin position="138"/>
        <end position="251"/>
    </location>
</feature>
<proteinExistence type="predicted"/>
<dbReference type="InterPro" id="IPR029068">
    <property type="entry name" value="Glyas_Bleomycin-R_OHBP_Dase"/>
</dbReference>
<evidence type="ECO:0000259" key="1">
    <source>
        <dbReference type="PROSITE" id="PS51819"/>
    </source>
</evidence>
<dbReference type="InterPro" id="IPR037523">
    <property type="entry name" value="VOC_core"/>
</dbReference>
<dbReference type="PROSITE" id="PS51819">
    <property type="entry name" value="VOC"/>
    <property type="match status" value="2"/>
</dbReference>
<organism evidence="2 3">
    <name type="scientific">Streptomyces atratus</name>
    <dbReference type="NCBI Taxonomy" id="1893"/>
    <lineage>
        <taxon>Bacteria</taxon>
        <taxon>Bacillati</taxon>
        <taxon>Actinomycetota</taxon>
        <taxon>Actinomycetes</taxon>
        <taxon>Kitasatosporales</taxon>
        <taxon>Streptomycetaceae</taxon>
        <taxon>Streptomyces</taxon>
    </lineage>
</organism>